<gene>
    <name evidence="2" type="ORF">A4W93_13245</name>
</gene>
<dbReference type="PANTHER" id="PTHR37423">
    <property type="entry name" value="SOLUBLE LYTIC MUREIN TRANSGLYCOSYLASE-RELATED"/>
    <property type="match status" value="1"/>
</dbReference>
<dbReference type="KEGG" id="rgu:A4W93_13245"/>
<dbReference type="InterPro" id="IPR008258">
    <property type="entry name" value="Transglycosylase_SLT_dom_1"/>
</dbReference>
<accession>A0A1W6L9A1</accession>
<comment type="similarity">
    <text evidence="1">Belongs to the transglycosylase Slt family.</text>
</comment>
<dbReference type="Gene3D" id="1.10.530.10">
    <property type="match status" value="1"/>
</dbReference>
<proteinExistence type="inferred from homology"/>
<dbReference type="InterPro" id="IPR023346">
    <property type="entry name" value="Lysozyme-like_dom_sf"/>
</dbReference>
<organism evidence="2 3">
    <name type="scientific">Piscinibacter gummiphilus</name>
    <dbReference type="NCBI Taxonomy" id="946333"/>
    <lineage>
        <taxon>Bacteria</taxon>
        <taxon>Pseudomonadati</taxon>
        <taxon>Pseudomonadota</taxon>
        <taxon>Betaproteobacteria</taxon>
        <taxon>Burkholderiales</taxon>
        <taxon>Sphaerotilaceae</taxon>
        <taxon>Piscinibacter</taxon>
    </lineage>
</organism>
<dbReference type="PROSITE" id="PS00922">
    <property type="entry name" value="TRANSGLYCOSYLASE"/>
    <property type="match status" value="1"/>
</dbReference>
<dbReference type="InterPro" id="IPR000189">
    <property type="entry name" value="Transglyc_AS"/>
</dbReference>
<dbReference type="AlphaFoldDB" id="A0A1W6L9A1"/>
<dbReference type="STRING" id="946333.A4W93_13245"/>
<name>A0A1W6L9A1_9BURK</name>
<keyword evidence="3" id="KW-1185">Reference proteome</keyword>
<dbReference type="Pfam" id="PF01464">
    <property type="entry name" value="SLT"/>
    <property type="match status" value="1"/>
</dbReference>
<reference evidence="2 3" key="1">
    <citation type="submission" date="2016-04" db="EMBL/GenBank/DDBJ databases">
        <title>Complete genome sequence of natural rubber-degrading, novel Gram-negative bacterium, Rhizobacter gummiphilus strain NS21.</title>
        <authorList>
            <person name="Tabata M."/>
            <person name="Kasai D."/>
            <person name="Fukuda M."/>
        </authorList>
    </citation>
    <scope>NUCLEOTIDE SEQUENCE [LARGE SCALE GENOMIC DNA]</scope>
    <source>
        <strain evidence="2 3">NS21</strain>
    </source>
</reference>
<dbReference type="GO" id="GO:0016020">
    <property type="term" value="C:membrane"/>
    <property type="evidence" value="ECO:0007669"/>
    <property type="project" value="InterPro"/>
</dbReference>
<sequence>MRDGVSRLCWLLVLPWLHGPAWPRDGLVLAPSAGGGALRLESLAGCGTGLVLAGAAPRGSTRVDGELARLIHEVAADHGLEASLVTAIVRVESAFDPRAVSHKGALGLMQIMPATALGLGVADPARDLLDPHTNLRAGARHLRALRNRYPDRLDLAIAAYNAGEGAVSRWAGIPPYAETRQYVASVLSWYDTYRDGVPVVLPVVRGCS</sequence>
<dbReference type="GO" id="GO:0008933">
    <property type="term" value="F:peptidoglycan lytic transglycosylase activity"/>
    <property type="evidence" value="ECO:0007669"/>
    <property type="project" value="InterPro"/>
</dbReference>
<dbReference type="RefSeq" id="WP_085751062.1">
    <property type="nucleotide sequence ID" value="NZ_BSPR01000007.1"/>
</dbReference>
<dbReference type="EMBL" id="CP015118">
    <property type="protein sequence ID" value="ARN20784.1"/>
    <property type="molecule type" value="Genomic_DNA"/>
</dbReference>
<evidence type="ECO:0000313" key="3">
    <source>
        <dbReference type="Proteomes" id="UP000193427"/>
    </source>
</evidence>
<dbReference type="Proteomes" id="UP000193427">
    <property type="component" value="Chromosome"/>
</dbReference>
<dbReference type="CDD" id="cd13401">
    <property type="entry name" value="Slt70-like"/>
    <property type="match status" value="1"/>
</dbReference>
<dbReference type="SUPFAM" id="SSF53955">
    <property type="entry name" value="Lysozyme-like"/>
    <property type="match status" value="1"/>
</dbReference>
<evidence type="ECO:0000313" key="2">
    <source>
        <dbReference type="EMBL" id="ARN20784.1"/>
    </source>
</evidence>
<protein>
    <submittedName>
        <fullName evidence="2">Uncharacterized protein</fullName>
    </submittedName>
</protein>
<dbReference type="PANTHER" id="PTHR37423:SF2">
    <property type="entry name" value="MEMBRANE-BOUND LYTIC MUREIN TRANSGLYCOSYLASE C"/>
    <property type="match status" value="1"/>
</dbReference>
<dbReference type="GO" id="GO:0000270">
    <property type="term" value="P:peptidoglycan metabolic process"/>
    <property type="evidence" value="ECO:0007669"/>
    <property type="project" value="InterPro"/>
</dbReference>
<evidence type="ECO:0000256" key="1">
    <source>
        <dbReference type="ARBA" id="ARBA00007734"/>
    </source>
</evidence>